<dbReference type="EMBL" id="STGJ01000014">
    <property type="protein sequence ID" value="TIC80313.1"/>
    <property type="molecule type" value="Genomic_DNA"/>
</dbReference>
<dbReference type="RefSeq" id="WP_136554585.1">
    <property type="nucleotide sequence ID" value="NZ_STGJ01000014.1"/>
</dbReference>
<proteinExistence type="predicted"/>
<evidence type="ECO:0000313" key="1">
    <source>
        <dbReference type="EMBL" id="TIC80313.1"/>
    </source>
</evidence>
<sequence length="130" mass="13653">MTTQNVSCLTTTAFNDHPLHCPCCGARVLDVTAPGQPQLTPCPHTLYIASDEGFEYIGPQARPVIEALGIAVDGDMAPMLSCARDNEAFDEGFNALTDRVTASIDDAFKLELGGPAPAGLAVYVGFAPAR</sequence>
<organism evidence="1 2">
    <name type="scientific">Crenobacter intestini</name>
    <dbReference type="NCBI Taxonomy" id="2563443"/>
    <lineage>
        <taxon>Bacteria</taxon>
        <taxon>Pseudomonadati</taxon>
        <taxon>Pseudomonadota</taxon>
        <taxon>Betaproteobacteria</taxon>
        <taxon>Neisseriales</taxon>
        <taxon>Neisseriaceae</taxon>
        <taxon>Crenobacter</taxon>
    </lineage>
</organism>
<dbReference type="OrthoDB" id="6698127at2"/>
<dbReference type="Proteomes" id="UP000308891">
    <property type="component" value="Unassembled WGS sequence"/>
</dbReference>
<evidence type="ECO:0000313" key="2">
    <source>
        <dbReference type="Proteomes" id="UP000308891"/>
    </source>
</evidence>
<name>A0A4V6TSU4_9NEIS</name>
<accession>A0A4V6TSU4</accession>
<protein>
    <submittedName>
        <fullName evidence="1">Uncharacterized protein</fullName>
    </submittedName>
</protein>
<comment type="caution">
    <text evidence="1">The sequence shown here is derived from an EMBL/GenBank/DDBJ whole genome shotgun (WGS) entry which is preliminary data.</text>
</comment>
<keyword evidence="2" id="KW-1185">Reference proteome</keyword>
<dbReference type="AlphaFoldDB" id="A0A4V6TSU4"/>
<reference evidence="1 2" key="1">
    <citation type="submission" date="2019-04" db="EMBL/GenBank/DDBJ databases">
        <title>Crenobacter sp. nov.</title>
        <authorList>
            <person name="Shi S."/>
        </authorList>
    </citation>
    <scope>NUCLEOTIDE SEQUENCE [LARGE SCALE GENOMIC DNA]</scope>
    <source>
        <strain evidence="1 2">GY 70310</strain>
    </source>
</reference>
<gene>
    <name evidence="1" type="ORF">E5K04_12470</name>
</gene>